<feature type="transmembrane region" description="Helical" evidence="1">
    <location>
        <begin position="102"/>
        <end position="128"/>
    </location>
</feature>
<keyword evidence="1" id="KW-0812">Transmembrane</keyword>
<feature type="transmembrane region" description="Helical" evidence="1">
    <location>
        <begin position="149"/>
        <end position="173"/>
    </location>
</feature>
<evidence type="ECO:0008006" key="4">
    <source>
        <dbReference type="Google" id="ProtNLM"/>
    </source>
</evidence>
<feature type="transmembrane region" description="Helical" evidence="1">
    <location>
        <begin position="49"/>
        <end position="70"/>
    </location>
</feature>
<feature type="transmembrane region" description="Helical" evidence="1">
    <location>
        <begin position="226"/>
        <end position="251"/>
    </location>
</feature>
<keyword evidence="1" id="KW-1133">Transmembrane helix</keyword>
<sequence>MSEQPERPDTTPMTPLDAPEALQLGIVPLRPLALPDLVAGMAQGLRRNAAALIGVGFAVITATELLRWFVSTLVFGDVPDARAITDRPRLDWAEVRPLLADAALHAVIAALLGLLLVAVVNVVVPRAVFGHTTGARAALGAALPALPRLLLLALLTAVVFGAIAAVAVFAVFAGGSAGLLLALPAVAAMFYLVIAFTFAQSIVVVEGGNPVAALERSRRLVAAVGWWRVLGILLLAGVVFGLLGMIVSAVFGRISGGGALAEALAAVLSGTLISPATLVLQSLLYVDHRSRVEGIEGLWRKAG</sequence>
<name>A0A1G6NG29_9PSEU</name>
<keyword evidence="1" id="KW-0472">Membrane</keyword>
<proteinExistence type="predicted"/>
<accession>A0A1G6NG29</accession>
<dbReference type="OrthoDB" id="121140at2"/>
<evidence type="ECO:0000313" key="2">
    <source>
        <dbReference type="EMBL" id="SDC66819.1"/>
    </source>
</evidence>
<reference evidence="3" key="1">
    <citation type="submission" date="2016-10" db="EMBL/GenBank/DDBJ databases">
        <authorList>
            <person name="Varghese N."/>
            <person name="Submissions S."/>
        </authorList>
    </citation>
    <scope>NUCLEOTIDE SEQUENCE [LARGE SCALE GENOMIC DNA]</scope>
    <source>
        <strain evidence="3">IBRC-M 10403</strain>
    </source>
</reference>
<gene>
    <name evidence="2" type="ORF">SAMN05216174_103349</name>
</gene>
<evidence type="ECO:0000256" key="1">
    <source>
        <dbReference type="SAM" id="Phobius"/>
    </source>
</evidence>
<dbReference type="EMBL" id="FMZZ01000003">
    <property type="protein sequence ID" value="SDC66819.1"/>
    <property type="molecule type" value="Genomic_DNA"/>
</dbReference>
<keyword evidence="3" id="KW-1185">Reference proteome</keyword>
<organism evidence="2 3">
    <name type="scientific">Actinokineospora iranica</name>
    <dbReference type="NCBI Taxonomy" id="1271860"/>
    <lineage>
        <taxon>Bacteria</taxon>
        <taxon>Bacillati</taxon>
        <taxon>Actinomycetota</taxon>
        <taxon>Actinomycetes</taxon>
        <taxon>Pseudonocardiales</taxon>
        <taxon>Pseudonocardiaceae</taxon>
        <taxon>Actinokineospora</taxon>
    </lineage>
</organism>
<dbReference type="STRING" id="1271860.SAMN05216174_103349"/>
<dbReference type="RefSeq" id="WP_139190581.1">
    <property type="nucleotide sequence ID" value="NZ_FMZZ01000003.1"/>
</dbReference>
<dbReference type="Proteomes" id="UP000199501">
    <property type="component" value="Unassembled WGS sequence"/>
</dbReference>
<protein>
    <recommendedName>
        <fullName evidence="4">Membrane domain of glycerophosphoryl diester phosphodiesterase</fullName>
    </recommendedName>
</protein>
<dbReference type="AlphaFoldDB" id="A0A1G6NG29"/>
<feature type="transmembrane region" description="Helical" evidence="1">
    <location>
        <begin position="263"/>
        <end position="286"/>
    </location>
</feature>
<feature type="transmembrane region" description="Helical" evidence="1">
    <location>
        <begin position="179"/>
        <end position="205"/>
    </location>
</feature>
<evidence type="ECO:0000313" key="3">
    <source>
        <dbReference type="Proteomes" id="UP000199501"/>
    </source>
</evidence>